<dbReference type="RefSeq" id="WP_147869266.1">
    <property type="nucleotide sequence ID" value="NZ_CP036264.1"/>
</dbReference>
<accession>A0A5B9MIW2</accession>
<name>A0A5B9MIW2_9BACT</name>
<evidence type="ECO:0000313" key="1">
    <source>
        <dbReference type="EMBL" id="QEF99946.1"/>
    </source>
</evidence>
<dbReference type="KEGG" id="smam:Mal15_40130"/>
<reference evidence="1 2" key="1">
    <citation type="submission" date="2019-02" db="EMBL/GenBank/DDBJ databases">
        <title>Planctomycetal bacteria perform biofilm scaping via a novel small molecule.</title>
        <authorList>
            <person name="Jeske O."/>
            <person name="Boedeker C."/>
            <person name="Wiegand S."/>
            <person name="Breitling P."/>
            <person name="Kallscheuer N."/>
            <person name="Jogler M."/>
            <person name="Rohde M."/>
            <person name="Petersen J."/>
            <person name="Medema M.H."/>
            <person name="Surup F."/>
            <person name="Jogler C."/>
        </authorList>
    </citation>
    <scope>NUCLEOTIDE SEQUENCE [LARGE SCALE GENOMIC DNA]</scope>
    <source>
        <strain evidence="1 2">Mal15</strain>
    </source>
</reference>
<organism evidence="1 2">
    <name type="scientific">Stieleria maiorica</name>
    <dbReference type="NCBI Taxonomy" id="2795974"/>
    <lineage>
        <taxon>Bacteria</taxon>
        <taxon>Pseudomonadati</taxon>
        <taxon>Planctomycetota</taxon>
        <taxon>Planctomycetia</taxon>
        <taxon>Pirellulales</taxon>
        <taxon>Pirellulaceae</taxon>
        <taxon>Stieleria</taxon>
    </lineage>
</organism>
<dbReference type="EMBL" id="CP036264">
    <property type="protein sequence ID" value="QEF99946.1"/>
    <property type="molecule type" value="Genomic_DNA"/>
</dbReference>
<keyword evidence="2" id="KW-1185">Reference proteome</keyword>
<evidence type="ECO:0000313" key="2">
    <source>
        <dbReference type="Proteomes" id="UP000321353"/>
    </source>
</evidence>
<proteinExistence type="predicted"/>
<evidence type="ECO:0008006" key="3">
    <source>
        <dbReference type="Google" id="ProtNLM"/>
    </source>
</evidence>
<gene>
    <name evidence="1" type="ORF">Mal15_40130</name>
</gene>
<sequence>MSQPPHERLPLNHRLALCGVSIIASLLLITPVTGQTVGRESKGQGQDESIEIRLDELPKPPTEFAKLIHSGAVRLITGGQPTSDPDSLPAGRRLAGETRFTFRYRYDSRARWQVETRLSGAALGQAMVLVRVRFRSLQLITTHEVWIRDPPPSDQFWDNRVVRHEFDHVRISSDPRIEKHFLDAAKEMEQMRVPLSSVAGAGAGGRVENAKVQALIEAGMKQALDDTTDLVRVRYRELDRLTEHGMLPLPRP</sequence>
<protein>
    <recommendedName>
        <fullName evidence="3">DUF922 domain-containing protein</fullName>
    </recommendedName>
</protein>
<dbReference type="Proteomes" id="UP000321353">
    <property type="component" value="Chromosome"/>
</dbReference>
<dbReference type="AlphaFoldDB" id="A0A5B9MIW2"/>